<sequence>MDVSSGLYNLLYETPYSSGQLFEVCSKSPININIVYTVLFAKIISDASDALFKLIATMQSAYPIKNVPISLIRWCLIGQIRHVYLHQPSMSVAAVNCLERMNIRDIVDLSGSMMPWMVLQSQLVEHSLGDIATLMDSIIGNVGSRKSIDAMVQGLIQIASVGDVEKKLTRIMIGSETCSDIRVLDLHLIKTNAELISSRSCLNLSLAEHVQILCNPGANGRVVERAAFVIPIWRDAMAAYPPSMIVKSLCRTTVEAIISRRHLMGEYDDNDVVLNRVLSMVSQPKSAQNVAAMDEVDLTQPRLLDYSMSRYRSVLPTTVIATVDPIWIEIDPIGNTRMQALERGPTRDEMTNVVSPPGSGRMNITVQGVVWSPKPRTELTAEAEDDDDSVAGRLYHLKKIMKAKSAKQSVPVLFIPYKWMAKDRYIIISHS</sequence>
<evidence type="ECO:0000313" key="1">
    <source>
        <dbReference type="EMBL" id="CRZ11396.1"/>
    </source>
</evidence>
<protein>
    <submittedName>
        <fullName evidence="1">Uncharacterized protein</fullName>
    </submittedName>
</protein>
<name>A0A0H5RCC2_9EUKA</name>
<reference evidence="1" key="1">
    <citation type="submission" date="2015-04" db="EMBL/GenBank/DDBJ databases">
        <title>The genome sequence of the plant pathogenic Rhizarian Plasmodiophora brassicae reveals insights in its biotrophic life cycle and the origin of chitin synthesis.</title>
        <authorList>
            <person name="Schwelm A."/>
            <person name="Fogelqvist J."/>
            <person name="Knaust A."/>
            <person name="Julke S."/>
            <person name="Lilja T."/>
            <person name="Dhandapani V."/>
            <person name="Bonilla-Rosso G."/>
            <person name="Karlsson M."/>
            <person name="Shevchenko A."/>
            <person name="Choi S.R."/>
            <person name="Kim H.G."/>
            <person name="Park J.Y."/>
            <person name="Lim Y.P."/>
            <person name="Ludwig-Muller J."/>
            <person name="Dixelius C."/>
        </authorList>
    </citation>
    <scope>NUCLEOTIDE SEQUENCE</scope>
    <source>
        <tissue evidence="1">Potato root galls</tissue>
    </source>
</reference>
<accession>A0A0H5RCC2</accession>
<dbReference type="AlphaFoldDB" id="A0A0H5RCC2"/>
<organism evidence="1">
    <name type="scientific">Spongospora subterranea</name>
    <dbReference type="NCBI Taxonomy" id="70186"/>
    <lineage>
        <taxon>Eukaryota</taxon>
        <taxon>Sar</taxon>
        <taxon>Rhizaria</taxon>
        <taxon>Endomyxa</taxon>
        <taxon>Phytomyxea</taxon>
        <taxon>Plasmodiophorida</taxon>
        <taxon>Plasmodiophoridae</taxon>
        <taxon>Spongospora</taxon>
    </lineage>
</organism>
<proteinExistence type="predicted"/>
<dbReference type="EMBL" id="HACM01010954">
    <property type="protein sequence ID" value="CRZ11396.1"/>
    <property type="molecule type" value="Transcribed_RNA"/>
</dbReference>